<gene>
    <name evidence="2" type="ORF">LKD75_09935</name>
</gene>
<feature type="transmembrane region" description="Helical" evidence="1">
    <location>
        <begin position="119"/>
        <end position="137"/>
    </location>
</feature>
<keyword evidence="1" id="KW-0472">Membrane</keyword>
<dbReference type="Proteomes" id="UP001197795">
    <property type="component" value="Unassembled WGS sequence"/>
</dbReference>
<evidence type="ECO:0000313" key="2">
    <source>
        <dbReference type="EMBL" id="MCC2119902.1"/>
    </source>
</evidence>
<feature type="transmembrane region" description="Helical" evidence="1">
    <location>
        <begin position="36"/>
        <end position="62"/>
    </location>
</feature>
<dbReference type="EMBL" id="JAJEPV010000022">
    <property type="protein sequence ID" value="MCC2119902.1"/>
    <property type="molecule type" value="Genomic_DNA"/>
</dbReference>
<proteinExistence type="predicted"/>
<sequence length="350" mass="38347">MLLYLSSPYKYGKMYKSPCKKKAGMGDEMTFRTSDILIGGSLIIIGLTEIAHLAGCLLGWSFLTVTDLLLAEVGIVLLAAILLSVISRQTRKRATAGKNDPVADQNSGTDTAKEKSTQILTGVLIFLILLQILRILTGNRMWLTGDMTVETVNTFLRENAVYTVNPLTGTAYSMGMSLRLKILCLPTLYGAISRFTGMAPVDVVYRLIPCITLLLSYVAYGSLGKALFPENSVKRRTFLLIVGILFSTGAYMPGVDGFDVFYGGFRGVTIRAAVLLPYLLSCLMDRKYTGVILCILAEACIVWTLYGAGVCLLVTVAWLILGALVSQFRKRWEKRKMTDAHGRSGEEATE</sequence>
<keyword evidence="1" id="KW-0812">Transmembrane</keyword>
<dbReference type="InterPro" id="IPR045723">
    <property type="entry name" value="DUF6077"/>
</dbReference>
<comment type="caution">
    <text evidence="2">The sequence shown here is derived from an EMBL/GenBank/DDBJ whole genome shotgun (WGS) entry which is preliminary data.</text>
</comment>
<dbReference type="Pfam" id="PF19554">
    <property type="entry name" value="DUF6077"/>
    <property type="match status" value="1"/>
</dbReference>
<feature type="transmembrane region" description="Helical" evidence="1">
    <location>
        <begin position="312"/>
        <end position="328"/>
    </location>
</feature>
<name>A0AAE3A100_9FIRM</name>
<keyword evidence="3" id="KW-1185">Reference proteome</keyword>
<feature type="transmembrane region" description="Helical" evidence="1">
    <location>
        <begin position="236"/>
        <end position="254"/>
    </location>
</feature>
<keyword evidence="1" id="KW-1133">Transmembrane helix</keyword>
<accession>A0AAE3A100</accession>
<evidence type="ECO:0000313" key="3">
    <source>
        <dbReference type="Proteomes" id="UP001197795"/>
    </source>
</evidence>
<reference evidence="2 3" key="1">
    <citation type="submission" date="2021-10" db="EMBL/GenBank/DDBJ databases">
        <title>Anaerobic single-cell dispensing facilitates the cultivation of human gut bacteria.</title>
        <authorList>
            <person name="Afrizal A."/>
        </authorList>
    </citation>
    <scope>NUCLEOTIDE SEQUENCE [LARGE SCALE GENOMIC DNA]</scope>
    <source>
        <strain evidence="2 3">CLA-AA-H273</strain>
    </source>
</reference>
<feature type="transmembrane region" description="Helical" evidence="1">
    <location>
        <begin position="203"/>
        <end position="224"/>
    </location>
</feature>
<evidence type="ECO:0000256" key="1">
    <source>
        <dbReference type="SAM" id="Phobius"/>
    </source>
</evidence>
<protein>
    <submittedName>
        <fullName evidence="2">DUF6077 domain-containing protein</fullName>
    </submittedName>
</protein>
<organism evidence="2 3">
    <name type="scientific">Waltera acetigignens</name>
    <dbReference type="NCBI Taxonomy" id="2981769"/>
    <lineage>
        <taxon>Bacteria</taxon>
        <taxon>Bacillati</taxon>
        <taxon>Bacillota</taxon>
        <taxon>Clostridia</taxon>
        <taxon>Lachnospirales</taxon>
        <taxon>Lachnospiraceae</taxon>
        <taxon>Waltera</taxon>
    </lineage>
</organism>
<dbReference type="AlphaFoldDB" id="A0AAE3A100"/>
<feature type="transmembrane region" description="Helical" evidence="1">
    <location>
        <begin position="68"/>
        <end position="86"/>
    </location>
</feature>